<feature type="domain" description="Helicase C-terminal" evidence="2">
    <location>
        <begin position="214"/>
        <end position="357"/>
    </location>
</feature>
<dbReference type="Pfam" id="PF00271">
    <property type="entry name" value="Helicase_C"/>
    <property type="match status" value="1"/>
</dbReference>
<dbReference type="GO" id="GO:0043596">
    <property type="term" value="C:nuclear replication fork"/>
    <property type="evidence" value="ECO:0007669"/>
    <property type="project" value="TreeGrafter"/>
</dbReference>
<protein>
    <submittedName>
        <fullName evidence="3">CSON003223 protein</fullName>
    </submittedName>
</protein>
<dbReference type="CDD" id="cd18793">
    <property type="entry name" value="SF2_C_SNF"/>
    <property type="match status" value="1"/>
</dbReference>
<dbReference type="InterPro" id="IPR001650">
    <property type="entry name" value="Helicase_C-like"/>
</dbReference>
<dbReference type="VEuPathDB" id="VectorBase:CSON003223"/>
<dbReference type="InterPro" id="IPR049730">
    <property type="entry name" value="SNF2/RAD54-like_C"/>
</dbReference>
<evidence type="ECO:0000256" key="1">
    <source>
        <dbReference type="ARBA" id="ARBA00022801"/>
    </source>
</evidence>
<dbReference type="PANTHER" id="PTHR45766">
    <property type="entry name" value="DNA ANNEALING HELICASE AND ENDONUCLEASE ZRANB3 FAMILY MEMBER"/>
    <property type="match status" value="1"/>
</dbReference>
<proteinExistence type="predicted"/>
<keyword evidence="1" id="KW-0378">Hydrolase</keyword>
<dbReference type="Gene3D" id="3.40.50.10810">
    <property type="entry name" value="Tandem AAA-ATPase domain"/>
    <property type="match status" value="1"/>
</dbReference>
<dbReference type="PROSITE" id="PS51194">
    <property type="entry name" value="HELICASE_CTER"/>
    <property type="match status" value="1"/>
</dbReference>
<dbReference type="GO" id="GO:0031297">
    <property type="term" value="P:replication fork processing"/>
    <property type="evidence" value="ECO:0007669"/>
    <property type="project" value="TreeGrafter"/>
</dbReference>
<accession>A0A336M4Q5</accession>
<organism evidence="3">
    <name type="scientific">Culicoides sonorensis</name>
    <name type="common">Biting midge</name>
    <dbReference type="NCBI Taxonomy" id="179676"/>
    <lineage>
        <taxon>Eukaryota</taxon>
        <taxon>Metazoa</taxon>
        <taxon>Ecdysozoa</taxon>
        <taxon>Arthropoda</taxon>
        <taxon>Hexapoda</taxon>
        <taxon>Insecta</taxon>
        <taxon>Pterygota</taxon>
        <taxon>Neoptera</taxon>
        <taxon>Endopterygota</taxon>
        <taxon>Diptera</taxon>
        <taxon>Nematocera</taxon>
        <taxon>Chironomoidea</taxon>
        <taxon>Ceratopogonidae</taxon>
        <taxon>Ceratopogoninae</taxon>
        <taxon>Culicoides</taxon>
        <taxon>Monoculicoides</taxon>
    </lineage>
</organism>
<dbReference type="InterPro" id="IPR027417">
    <property type="entry name" value="P-loop_NTPase"/>
</dbReference>
<dbReference type="SUPFAM" id="SSF52540">
    <property type="entry name" value="P-loop containing nucleoside triphosphate hydrolases"/>
    <property type="match status" value="1"/>
</dbReference>
<dbReference type="EMBL" id="UFQT01000156">
    <property type="protein sequence ID" value="SSX20998.1"/>
    <property type="molecule type" value="Genomic_DNA"/>
</dbReference>
<gene>
    <name evidence="3" type="primary">CSON003223</name>
</gene>
<name>A0A336M4Q5_CULSO</name>
<dbReference type="GO" id="GO:0006281">
    <property type="term" value="P:DNA repair"/>
    <property type="evidence" value="ECO:0007669"/>
    <property type="project" value="TreeGrafter"/>
</dbReference>
<dbReference type="InterPro" id="IPR038718">
    <property type="entry name" value="SNF2-like_sf"/>
</dbReference>
<dbReference type="Pfam" id="PF00176">
    <property type="entry name" value="SNF2-rel_dom"/>
    <property type="match status" value="1"/>
</dbReference>
<reference evidence="3" key="1">
    <citation type="submission" date="2018-07" db="EMBL/GenBank/DDBJ databases">
        <authorList>
            <person name="Quirk P.G."/>
            <person name="Krulwich T.A."/>
        </authorList>
    </citation>
    <scope>NUCLEOTIDE SEQUENCE</scope>
</reference>
<dbReference type="GO" id="GO:0016787">
    <property type="term" value="F:hydrolase activity"/>
    <property type="evidence" value="ECO:0007669"/>
    <property type="project" value="UniProtKB-KW"/>
</dbReference>
<evidence type="ECO:0000313" key="3">
    <source>
        <dbReference type="EMBL" id="SSX20998.1"/>
    </source>
</evidence>
<dbReference type="SMART" id="SM00490">
    <property type="entry name" value="HELICc"/>
    <property type="match status" value="1"/>
</dbReference>
<dbReference type="Gene3D" id="3.40.50.300">
    <property type="entry name" value="P-loop containing nucleotide triphosphate hydrolases"/>
    <property type="match status" value="1"/>
</dbReference>
<dbReference type="GO" id="GO:0005524">
    <property type="term" value="F:ATP binding"/>
    <property type="evidence" value="ECO:0007669"/>
    <property type="project" value="InterPro"/>
</dbReference>
<sequence>MRQIWFNRVTELLPKVEPVHIFCIDSVEKELDNSAKIVITSYGYLKPLFKMFKKFEFGTVIIDQSHYIKEFRAERTRALIALCKNVKRAILIDGSPALNNPRELYTQLRIIDPNFMYFSTYAFRYCAGELVGGCLFANGATNCEELNVLLHKKFMTRHTKAEYDGYLTNKLREQIILDVRLNQRDRINLEMHHLKYAREPGDLFKYYALTAEFKIEQVCSYVEDFLQISADKFIVFAYHQVMLNALSDLLSNLDVEFIRVDSGCNLKDDLVYRFQRDTECRAAILSLNTCATGFNLTAAKTVIFAELAYSPEIMQQAEGRVHRVGQEGDVEVKYLCAEGTLDNHLWYGILKKQEILNTIGIDDDDIELNFIASRHVYQEPRIDENMIINEDDSDDDVVQPVQLLRKRRTLSSDDEEDTNKFHKIII</sequence>
<evidence type="ECO:0000259" key="2">
    <source>
        <dbReference type="PROSITE" id="PS51194"/>
    </source>
</evidence>
<dbReference type="AlphaFoldDB" id="A0A336M4Q5"/>
<dbReference type="PANTHER" id="PTHR45766:SF6">
    <property type="entry name" value="SWI_SNF-RELATED MATRIX-ASSOCIATED ACTIN-DEPENDENT REGULATOR OF CHROMATIN SUBFAMILY A-LIKE PROTEIN 1"/>
    <property type="match status" value="1"/>
</dbReference>
<dbReference type="InterPro" id="IPR000330">
    <property type="entry name" value="SNF2_N"/>
</dbReference>